<sequence>MTSMSSMTSQSQRMQESTKALEVALDNVKELKSSLDCERTMRNNLESELSNLEDANRGLNNDLMDREREVIRLSSLIPAVTSSSDVAVQVDVRED</sequence>
<feature type="coiled-coil region" evidence="1">
    <location>
        <begin position="14"/>
        <end position="69"/>
    </location>
</feature>
<reference evidence="2" key="3">
    <citation type="submission" date="2025-09" db="UniProtKB">
        <authorList>
            <consortium name="Ensembl"/>
        </authorList>
    </citation>
    <scope>IDENTIFICATION</scope>
</reference>
<reference evidence="2" key="2">
    <citation type="submission" date="2025-08" db="UniProtKB">
        <authorList>
            <consortium name="Ensembl"/>
        </authorList>
    </citation>
    <scope>IDENTIFICATION</scope>
</reference>
<organism evidence="2 3">
    <name type="scientific">Ciona intestinalis</name>
    <name type="common">Transparent sea squirt</name>
    <name type="synonym">Ascidia intestinalis</name>
    <dbReference type="NCBI Taxonomy" id="7719"/>
    <lineage>
        <taxon>Eukaryota</taxon>
        <taxon>Metazoa</taxon>
        <taxon>Chordata</taxon>
        <taxon>Tunicata</taxon>
        <taxon>Ascidiacea</taxon>
        <taxon>Phlebobranchia</taxon>
        <taxon>Cionidae</taxon>
        <taxon>Ciona</taxon>
    </lineage>
</organism>
<protein>
    <submittedName>
        <fullName evidence="2">Uncharacterized protein</fullName>
    </submittedName>
</protein>
<dbReference type="InParanoid" id="F6XPB5"/>
<evidence type="ECO:0000313" key="3">
    <source>
        <dbReference type="Proteomes" id="UP000008144"/>
    </source>
</evidence>
<keyword evidence="1" id="KW-0175">Coiled coil</keyword>
<dbReference type="AlphaFoldDB" id="F6XPB5"/>
<name>F6XPB5_CIOIN</name>
<keyword evidence="3" id="KW-1185">Reference proteome</keyword>
<reference evidence="3" key="1">
    <citation type="journal article" date="2002" name="Science">
        <title>The draft genome of Ciona intestinalis: insights into chordate and vertebrate origins.</title>
        <authorList>
            <person name="Dehal P."/>
            <person name="Satou Y."/>
            <person name="Campbell R.K."/>
            <person name="Chapman J."/>
            <person name="Degnan B."/>
            <person name="De Tomaso A."/>
            <person name="Davidson B."/>
            <person name="Di Gregorio A."/>
            <person name="Gelpke M."/>
            <person name="Goodstein D.M."/>
            <person name="Harafuji N."/>
            <person name="Hastings K.E."/>
            <person name="Ho I."/>
            <person name="Hotta K."/>
            <person name="Huang W."/>
            <person name="Kawashima T."/>
            <person name="Lemaire P."/>
            <person name="Martinez D."/>
            <person name="Meinertzhagen I.A."/>
            <person name="Necula S."/>
            <person name="Nonaka M."/>
            <person name="Putnam N."/>
            <person name="Rash S."/>
            <person name="Saiga H."/>
            <person name="Satake M."/>
            <person name="Terry A."/>
            <person name="Yamada L."/>
            <person name="Wang H.G."/>
            <person name="Awazu S."/>
            <person name="Azumi K."/>
            <person name="Boore J."/>
            <person name="Branno M."/>
            <person name="Chin-Bow S."/>
            <person name="DeSantis R."/>
            <person name="Doyle S."/>
            <person name="Francino P."/>
            <person name="Keys D.N."/>
            <person name="Haga S."/>
            <person name="Hayashi H."/>
            <person name="Hino K."/>
            <person name="Imai K.S."/>
            <person name="Inaba K."/>
            <person name="Kano S."/>
            <person name="Kobayashi K."/>
            <person name="Kobayashi M."/>
            <person name="Lee B.I."/>
            <person name="Makabe K.W."/>
            <person name="Manohar C."/>
            <person name="Matassi G."/>
            <person name="Medina M."/>
            <person name="Mochizuki Y."/>
            <person name="Mount S."/>
            <person name="Morishita T."/>
            <person name="Miura S."/>
            <person name="Nakayama A."/>
            <person name="Nishizaka S."/>
            <person name="Nomoto H."/>
            <person name="Ohta F."/>
            <person name="Oishi K."/>
            <person name="Rigoutsos I."/>
            <person name="Sano M."/>
            <person name="Sasaki A."/>
            <person name="Sasakura Y."/>
            <person name="Shoguchi E."/>
            <person name="Shin-i T."/>
            <person name="Spagnuolo A."/>
            <person name="Stainier D."/>
            <person name="Suzuki M.M."/>
            <person name="Tassy O."/>
            <person name="Takatori N."/>
            <person name="Tokuoka M."/>
            <person name="Yagi K."/>
            <person name="Yoshizaki F."/>
            <person name="Wada S."/>
            <person name="Zhang C."/>
            <person name="Hyatt P.D."/>
            <person name="Larimer F."/>
            <person name="Detter C."/>
            <person name="Doggett N."/>
            <person name="Glavina T."/>
            <person name="Hawkins T."/>
            <person name="Richardson P."/>
            <person name="Lucas S."/>
            <person name="Kohara Y."/>
            <person name="Levine M."/>
            <person name="Satoh N."/>
            <person name="Rokhsar D.S."/>
        </authorList>
    </citation>
    <scope>NUCLEOTIDE SEQUENCE [LARGE SCALE GENOMIC DNA]</scope>
</reference>
<evidence type="ECO:0000256" key="1">
    <source>
        <dbReference type="SAM" id="Coils"/>
    </source>
</evidence>
<evidence type="ECO:0000313" key="2">
    <source>
        <dbReference type="Ensembl" id="ENSCINP00000029424.1"/>
    </source>
</evidence>
<proteinExistence type="predicted"/>
<dbReference type="Ensembl" id="ENSCINT00000029670.1">
    <property type="protein sequence ID" value="ENSCINP00000029424.1"/>
    <property type="gene ID" value="ENSCING00000017349.1"/>
</dbReference>
<accession>F6XPB5</accession>
<dbReference type="HOGENOM" id="CLU_2378052_0_0_1"/>
<dbReference type="Proteomes" id="UP000008144">
    <property type="component" value="Unassembled WGS sequence"/>
</dbReference>